<dbReference type="Pfam" id="PF11984">
    <property type="entry name" value="DUF3485"/>
    <property type="match status" value="1"/>
</dbReference>
<dbReference type="RefSeq" id="WP_379076431.1">
    <property type="nucleotide sequence ID" value="NZ_JBHTJW010000002.1"/>
</dbReference>
<accession>A0ABW3GI21</accession>
<comment type="caution">
    <text evidence="2">The sequence shown here is derived from an EMBL/GenBank/DDBJ whole genome shotgun (WGS) entry which is preliminary data.</text>
</comment>
<feature type="domain" description="Methanolan biosynthesis EpsI" evidence="1">
    <location>
        <begin position="11"/>
        <end position="220"/>
    </location>
</feature>
<sequence length="230" mass="25948">MLNRHVLICSIFLILSFLASIALRPDYEHVKDPIKIQTILPASFGHWQEIKTTRLQVAAFTDERGNTNGYGPYDQVVNKEYVNQDGQVVLLTLAWVGAQKQEVKVHRPDLCYPAQGFTVSELKDTDFGIRSLKNKSVTGKQMVASNNTYAEAVSYWIRIGDLYSSNPWKMRYHIFTEGLKGKVLDGILVRISTPLAPGKNAADLFKLNEAFASELISSISNTDYKRYLVE</sequence>
<gene>
    <name evidence="2" type="primary">epsI</name>
    <name evidence="2" type="ORF">ACFQ1T_10730</name>
</gene>
<dbReference type="Proteomes" id="UP001597106">
    <property type="component" value="Unassembled WGS sequence"/>
</dbReference>
<keyword evidence="3" id="KW-1185">Reference proteome</keyword>
<dbReference type="NCBIfam" id="TIGR02914">
    <property type="entry name" value="EpsI_fam"/>
    <property type="match status" value="1"/>
</dbReference>
<evidence type="ECO:0000313" key="3">
    <source>
        <dbReference type="Proteomes" id="UP001597106"/>
    </source>
</evidence>
<evidence type="ECO:0000259" key="1">
    <source>
        <dbReference type="Pfam" id="PF11984"/>
    </source>
</evidence>
<protein>
    <submittedName>
        <fullName evidence="2">Exosortase C-terminal domain/associated protein EpsI</fullName>
    </submittedName>
</protein>
<proteinExistence type="predicted"/>
<evidence type="ECO:0000313" key="2">
    <source>
        <dbReference type="EMBL" id="MFD0930249.1"/>
    </source>
</evidence>
<organism evidence="2 3">
    <name type="scientific">Methylophilus glucosoxydans</name>
    <dbReference type="NCBI Taxonomy" id="752553"/>
    <lineage>
        <taxon>Bacteria</taxon>
        <taxon>Pseudomonadati</taxon>
        <taxon>Pseudomonadota</taxon>
        <taxon>Betaproteobacteria</taxon>
        <taxon>Nitrosomonadales</taxon>
        <taxon>Methylophilaceae</taxon>
        <taxon>Methylophilus</taxon>
    </lineage>
</organism>
<dbReference type="InterPro" id="IPR014263">
    <property type="entry name" value="Methanolan_biosynth_EpsI"/>
</dbReference>
<name>A0ABW3GI21_9PROT</name>
<dbReference type="EMBL" id="JBHTJW010000002">
    <property type="protein sequence ID" value="MFD0930249.1"/>
    <property type="molecule type" value="Genomic_DNA"/>
</dbReference>
<reference evidence="3" key="1">
    <citation type="journal article" date="2019" name="Int. J. Syst. Evol. Microbiol.">
        <title>The Global Catalogue of Microorganisms (GCM) 10K type strain sequencing project: providing services to taxonomists for standard genome sequencing and annotation.</title>
        <authorList>
            <consortium name="The Broad Institute Genomics Platform"/>
            <consortium name="The Broad Institute Genome Sequencing Center for Infectious Disease"/>
            <person name="Wu L."/>
            <person name="Ma J."/>
        </authorList>
    </citation>
    <scope>NUCLEOTIDE SEQUENCE [LARGE SCALE GENOMIC DNA]</scope>
    <source>
        <strain evidence="3">CCUG 59685</strain>
    </source>
</reference>